<evidence type="ECO:0000256" key="7">
    <source>
        <dbReference type="RuleBase" id="RU003792"/>
    </source>
</evidence>
<dbReference type="PIRSF" id="PIRSF001430">
    <property type="entry name" value="tRNA_psdUrid_synth"/>
    <property type="match status" value="1"/>
</dbReference>
<dbReference type="OrthoDB" id="9811823at2"/>
<gene>
    <name evidence="4" type="primary">truA</name>
    <name evidence="10" type="ordered locus">AciPR4_2016</name>
</gene>
<dbReference type="FunFam" id="3.30.70.580:FF:000001">
    <property type="entry name" value="tRNA pseudouridine synthase A"/>
    <property type="match status" value="1"/>
</dbReference>
<evidence type="ECO:0000256" key="5">
    <source>
        <dbReference type="PIRSR" id="PIRSR001430-1"/>
    </source>
</evidence>
<dbReference type="InterPro" id="IPR020094">
    <property type="entry name" value="TruA/RsuA/RluB/E/F_N"/>
</dbReference>
<dbReference type="GO" id="GO:0003723">
    <property type="term" value="F:RNA binding"/>
    <property type="evidence" value="ECO:0007669"/>
    <property type="project" value="InterPro"/>
</dbReference>
<comment type="function">
    <text evidence="4">Formation of pseudouridine at positions 38, 39 and 40 in the anticodon stem and loop of transfer RNAs.</text>
</comment>
<evidence type="ECO:0000313" key="10">
    <source>
        <dbReference type="EMBL" id="ADV82820.1"/>
    </source>
</evidence>
<organism evidence="10 11">
    <name type="scientific">Terriglobus saanensis (strain ATCC BAA-1853 / DSM 23119 / SP1PR4)</name>
    <dbReference type="NCBI Taxonomy" id="401053"/>
    <lineage>
        <taxon>Bacteria</taxon>
        <taxon>Pseudomonadati</taxon>
        <taxon>Acidobacteriota</taxon>
        <taxon>Terriglobia</taxon>
        <taxon>Terriglobales</taxon>
        <taxon>Acidobacteriaceae</taxon>
        <taxon>Terriglobus</taxon>
    </lineage>
</organism>
<dbReference type="HAMAP" id="MF_00171">
    <property type="entry name" value="TruA"/>
    <property type="match status" value="1"/>
</dbReference>
<dbReference type="InterPro" id="IPR001406">
    <property type="entry name" value="PsdUridine_synth_TruA"/>
</dbReference>
<protein>
    <recommendedName>
        <fullName evidence="4">tRNA pseudouridine synthase A</fullName>
        <ecNumber evidence="4">5.4.99.12</ecNumber>
    </recommendedName>
    <alternativeName>
        <fullName evidence="4">tRNA pseudouridine(38-40) synthase</fullName>
    </alternativeName>
    <alternativeName>
        <fullName evidence="4">tRNA pseudouridylate synthase I</fullName>
    </alternativeName>
    <alternativeName>
        <fullName evidence="4">tRNA-uridine isomerase I</fullName>
    </alternativeName>
</protein>
<dbReference type="InterPro" id="IPR020097">
    <property type="entry name" value="PsdUridine_synth_TruA_a/b_dom"/>
</dbReference>
<dbReference type="Pfam" id="PF01416">
    <property type="entry name" value="PseudoU_synth_1"/>
    <property type="match status" value="2"/>
</dbReference>
<evidence type="ECO:0000256" key="6">
    <source>
        <dbReference type="PIRSR" id="PIRSR001430-2"/>
    </source>
</evidence>
<comment type="subunit">
    <text evidence="4">Homodimer.</text>
</comment>
<name>E8V7A7_TERSS</name>
<dbReference type="Gene3D" id="3.30.70.580">
    <property type="entry name" value="Pseudouridine synthase I, catalytic domain, N-terminal subdomain"/>
    <property type="match status" value="1"/>
</dbReference>
<comment type="catalytic activity">
    <reaction evidence="4 7">
        <text>uridine(38/39/40) in tRNA = pseudouridine(38/39/40) in tRNA</text>
        <dbReference type="Rhea" id="RHEA:22376"/>
        <dbReference type="Rhea" id="RHEA-COMP:10085"/>
        <dbReference type="Rhea" id="RHEA-COMP:10087"/>
        <dbReference type="ChEBI" id="CHEBI:65314"/>
        <dbReference type="ChEBI" id="CHEBI:65315"/>
        <dbReference type="EC" id="5.4.99.12"/>
    </reaction>
</comment>
<keyword evidence="11" id="KW-1185">Reference proteome</keyword>
<dbReference type="EC" id="5.4.99.12" evidence="4"/>
<dbReference type="InterPro" id="IPR020095">
    <property type="entry name" value="PsdUridine_synth_TruA_C"/>
</dbReference>
<evidence type="ECO:0000256" key="4">
    <source>
        <dbReference type="HAMAP-Rule" id="MF_00171"/>
    </source>
</evidence>
<dbReference type="Gene3D" id="3.30.70.660">
    <property type="entry name" value="Pseudouridine synthase I, catalytic domain, C-terminal subdomain"/>
    <property type="match status" value="1"/>
</dbReference>
<dbReference type="EMBL" id="CP002467">
    <property type="protein sequence ID" value="ADV82820.1"/>
    <property type="molecule type" value="Genomic_DNA"/>
</dbReference>
<dbReference type="InterPro" id="IPR020103">
    <property type="entry name" value="PsdUridine_synth_cat_dom_sf"/>
</dbReference>
<dbReference type="eggNOG" id="COG0101">
    <property type="taxonomic scope" value="Bacteria"/>
</dbReference>
<dbReference type="GO" id="GO:0031119">
    <property type="term" value="P:tRNA pseudouridine synthesis"/>
    <property type="evidence" value="ECO:0007669"/>
    <property type="project" value="UniProtKB-UniRule"/>
</dbReference>
<feature type="domain" description="Pseudouridine synthase I TruA alpha/beta" evidence="9">
    <location>
        <begin position="22"/>
        <end position="109"/>
    </location>
</feature>
<dbReference type="NCBIfam" id="TIGR00071">
    <property type="entry name" value="hisT_truA"/>
    <property type="match status" value="1"/>
</dbReference>
<dbReference type="PANTHER" id="PTHR11142:SF0">
    <property type="entry name" value="TRNA PSEUDOURIDINE SYNTHASE-LIKE 1"/>
    <property type="match status" value="1"/>
</dbReference>
<dbReference type="GO" id="GO:0160147">
    <property type="term" value="F:tRNA pseudouridine(38-40) synthase activity"/>
    <property type="evidence" value="ECO:0007669"/>
    <property type="project" value="UniProtKB-EC"/>
</dbReference>
<evidence type="ECO:0000256" key="1">
    <source>
        <dbReference type="ARBA" id="ARBA00009375"/>
    </source>
</evidence>
<comment type="similarity">
    <text evidence="1 4 7">Belongs to the tRNA pseudouridine synthase TruA family.</text>
</comment>
<dbReference type="PANTHER" id="PTHR11142">
    <property type="entry name" value="PSEUDOURIDYLATE SYNTHASE"/>
    <property type="match status" value="1"/>
</dbReference>
<dbReference type="KEGG" id="tsa:AciPR4_2016"/>
<dbReference type="Proteomes" id="UP000006844">
    <property type="component" value="Chromosome"/>
</dbReference>
<evidence type="ECO:0000313" key="11">
    <source>
        <dbReference type="Proteomes" id="UP000006844"/>
    </source>
</evidence>
<sequence length="287" mass="31228">MPDATPISDASTSLQAWRLKLAYDGTDFAGWQVQPGLPTIQGSLASAIRSVTSEEVLPQGSGRTDAGVHALGQVVSLKLAVPIPPDNLKRALNRILPTSIRVLEAGIVAPEFHARRGVLSKTYRYTLFLCRPTKDVEEIVCSPERARWVWQYPAPLDVAAMMQAAERFVGTHDFTSFAANDPERKTRLEAESNAPDNIRTLYSSAWTLCGDELSYQVRGSGFLHHMVRNLVGTCVDVGAGRILATEMEKILVAKNRGAAGPTAPPQGLSLLEVEYGSEDLSDKDKRA</sequence>
<keyword evidence="2 4" id="KW-0819">tRNA processing</keyword>
<dbReference type="CDD" id="cd02570">
    <property type="entry name" value="PseudoU_synth_EcTruA"/>
    <property type="match status" value="1"/>
</dbReference>
<dbReference type="AlphaFoldDB" id="E8V7A7"/>
<feature type="active site" description="Nucleophile" evidence="4 5">
    <location>
        <position position="65"/>
    </location>
</feature>
<feature type="domain" description="Pseudouridine synthase I TruA alpha/beta" evidence="9">
    <location>
        <begin position="164"/>
        <end position="275"/>
    </location>
</feature>
<dbReference type="STRING" id="401053.AciPR4_2016"/>
<accession>E8V7A7</accession>
<comment type="caution">
    <text evidence="4">Lacks conserved residue(s) required for the propagation of feature annotation.</text>
</comment>
<reference evidence="10 11" key="1">
    <citation type="journal article" date="2012" name="Stand. Genomic Sci.">
        <title>Complete genome sequence of Terriglobus saanensis type strain SP1PR4(T), an Acidobacteria from tundra soil.</title>
        <authorList>
            <person name="Rawat S.R."/>
            <person name="Mannisto M.K."/>
            <person name="Starovoytov V."/>
            <person name="Goodwin L."/>
            <person name="Nolan M."/>
            <person name="Hauser L."/>
            <person name="Land M."/>
            <person name="Davenport K.W."/>
            <person name="Woyke T."/>
            <person name="Haggblom M.M."/>
        </authorList>
    </citation>
    <scope>NUCLEOTIDE SEQUENCE</scope>
    <source>
        <strain evidence="11">ATCC BAA-1853 / DSM 23119 / SP1PR4</strain>
    </source>
</reference>
<evidence type="ECO:0000256" key="3">
    <source>
        <dbReference type="ARBA" id="ARBA00023235"/>
    </source>
</evidence>
<evidence type="ECO:0000256" key="2">
    <source>
        <dbReference type="ARBA" id="ARBA00022694"/>
    </source>
</evidence>
<proteinExistence type="inferred from homology"/>
<evidence type="ECO:0000259" key="9">
    <source>
        <dbReference type="Pfam" id="PF01416"/>
    </source>
</evidence>
<dbReference type="SUPFAM" id="SSF55120">
    <property type="entry name" value="Pseudouridine synthase"/>
    <property type="match status" value="1"/>
</dbReference>
<feature type="region of interest" description="Disordered" evidence="8">
    <location>
        <begin position="257"/>
        <end position="287"/>
    </location>
</feature>
<keyword evidence="3 4" id="KW-0413">Isomerase</keyword>
<evidence type="ECO:0000256" key="8">
    <source>
        <dbReference type="SAM" id="MobiDB-lite"/>
    </source>
</evidence>
<dbReference type="HOGENOM" id="CLU_014673_0_1_0"/>
<feature type="binding site" evidence="4 6">
    <location>
        <position position="123"/>
    </location>
    <ligand>
        <name>substrate</name>
    </ligand>
</feature>